<dbReference type="KEGG" id="ege:EM595_p0163"/>
<keyword evidence="2" id="KW-1185">Reference proteome</keyword>
<gene>
    <name evidence="1" type="ORF">EM595_p0163</name>
</gene>
<reference evidence="2" key="1">
    <citation type="submission" date="2015-11" db="EMBL/GenBank/DDBJ databases">
        <authorList>
            <person name="Blom J."/>
        </authorList>
    </citation>
    <scope>NUCLEOTIDE SEQUENCE [LARGE SCALE GENOMIC DNA]</scope>
    <source>
        <plasmid evidence="2">pEM01</plasmid>
    </source>
</reference>
<dbReference type="AlphaFoldDB" id="A0A0U5LBJ7"/>
<evidence type="ECO:0000313" key="2">
    <source>
        <dbReference type="Proteomes" id="UP000059419"/>
    </source>
</evidence>
<dbReference type="EMBL" id="LN907828">
    <property type="protein sequence ID" value="CUU25863.1"/>
    <property type="molecule type" value="Genomic_DNA"/>
</dbReference>
<geneLocation type="plasmid" evidence="2">
    <name>pEM01</name>
</geneLocation>
<sequence>MRAKRHGVWPEKRFRMNGYRKGLFPWFDKTIIIG</sequence>
<evidence type="ECO:0000313" key="1">
    <source>
        <dbReference type="EMBL" id="CUU25863.1"/>
    </source>
</evidence>
<accession>A0A0U5LBJ7</accession>
<organism evidence="1 2">
    <name type="scientific">Duffyella gerundensis</name>
    <dbReference type="NCBI Taxonomy" id="1619313"/>
    <lineage>
        <taxon>Bacteria</taxon>
        <taxon>Pseudomonadati</taxon>
        <taxon>Pseudomonadota</taxon>
        <taxon>Gammaproteobacteria</taxon>
        <taxon>Enterobacterales</taxon>
        <taxon>Erwiniaceae</taxon>
        <taxon>Duffyella</taxon>
    </lineage>
</organism>
<name>A0A0U5LBJ7_9GAMM</name>
<dbReference type="Proteomes" id="UP000059419">
    <property type="component" value="Plasmid pEM01"/>
</dbReference>
<protein>
    <submittedName>
        <fullName evidence="1">Uncharacterized protein</fullName>
    </submittedName>
</protein>
<proteinExistence type="predicted"/>
<dbReference type="PATRIC" id="fig|1619313.3.peg.3767"/>